<organism evidence="11 12">
    <name type="scientific">Flavonifractor plautii</name>
    <name type="common">Fusobacterium plautii</name>
    <dbReference type="NCBI Taxonomy" id="292800"/>
    <lineage>
        <taxon>Bacteria</taxon>
        <taxon>Bacillati</taxon>
        <taxon>Bacillota</taxon>
        <taxon>Clostridia</taxon>
        <taxon>Eubacteriales</taxon>
        <taxon>Oscillospiraceae</taxon>
        <taxon>Flavonifractor</taxon>
    </lineage>
</organism>
<dbReference type="EMBL" id="WKPR01000006">
    <property type="protein sequence ID" value="MSB19420.1"/>
    <property type="molecule type" value="Genomic_DNA"/>
</dbReference>
<dbReference type="UniPathway" id="UPA00148"/>
<evidence type="ECO:0000256" key="8">
    <source>
        <dbReference type="ARBA" id="ARBA00029996"/>
    </source>
</evidence>
<dbReference type="Proteomes" id="UP000434475">
    <property type="component" value="Unassembled WGS sequence"/>
</dbReference>
<name>A0A174T486_FLAPL</name>
<reference evidence="11 12" key="1">
    <citation type="journal article" date="2019" name="Nat. Med.">
        <title>A library of human gut bacterial isolates paired with longitudinal multiomics data enables mechanistic microbiome research.</title>
        <authorList>
            <person name="Poyet M."/>
            <person name="Groussin M."/>
            <person name="Gibbons S.M."/>
            <person name="Avila-Pacheco J."/>
            <person name="Jiang X."/>
            <person name="Kearney S.M."/>
            <person name="Perrotta A.R."/>
            <person name="Berdy B."/>
            <person name="Zhao S."/>
            <person name="Lieberman T.D."/>
            <person name="Swanson P.K."/>
            <person name="Smith M."/>
            <person name="Roesemann S."/>
            <person name="Alexander J.E."/>
            <person name="Rich S.A."/>
            <person name="Livny J."/>
            <person name="Vlamakis H."/>
            <person name="Clish C."/>
            <person name="Bullock K."/>
            <person name="Deik A."/>
            <person name="Scott J."/>
            <person name="Pierce K.A."/>
            <person name="Xavier R.J."/>
            <person name="Alm E.J."/>
        </authorList>
    </citation>
    <scope>NUCLEOTIDE SEQUENCE [LARGE SCALE GENOMIC DNA]</scope>
    <source>
        <strain evidence="11 12">BIOML-A2</strain>
    </source>
</reference>
<dbReference type="InterPro" id="IPR015424">
    <property type="entry name" value="PyrdxlP-dep_Trfase"/>
</dbReference>
<evidence type="ECO:0000256" key="6">
    <source>
        <dbReference type="ARBA" id="ARBA00022898"/>
    </source>
</evidence>
<gene>
    <name evidence="11" type="ORF">GKE97_07805</name>
</gene>
<dbReference type="InterPro" id="IPR005860">
    <property type="entry name" value="CobD"/>
</dbReference>
<comment type="function">
    <text evidence="2">Decarboxylates L-threonine-O-3-phosphate to yield (R)-1-amino-2-propanol O-2-phosphate, the precursor for the linkage between the nucleotide loop and the corrin ring in cobalamin.</text>
</comment>
<dbReference type="GO" id="GO:0048472">
    <property type="term" value="F:threonine-phosphate decarboxylase activity"/>
    <property type="evidence" value="ECO:0007669"/>
    <property type="project" value="UniProtKB-EC"/>
</dbReference>
<proteinExistence type="predicted"/>
<evidence type="ECO:0000256" key="9">
    <source>
        <dbReference type="ARBA" id="ARBA00048531"/>
    </source>
</evidence>
<dbReference type="GO" id="GO:0030170">
    <property type="term" value="F:pyridoxal phosphate binding"/>
    <property type="evidence" value="ECO:0007669"/>
    <property type="project" value="InterPro"/>
</dbReference>
<dbReference type="RefSeq" id="WP_009260216.1">
    <property type="nucleotide sequence ID" value="NZ_JADMVA010000013.1"/>
</dbReference>
<comment type="catalytic activity">
    <reaction evidence="9">
        <text>O-phospho-L-threonine + H(+) = (R)-1-aminopropan-2-yl phosphate + CO2</text>
        <dbReference type="Rhea" id="RHEA:11492"/>
        <dbReference type="ChEBI" id="CHEBI:15378"/>
        <dbReference type="ChEBI" id="CHEBI:16526"/>
        <dbReference type="ChEBI" id="CHEBI:58563"/>
        <dbReference type="ChEBI" id="CHEBI:58675"/>
        <dbReference type="EC" id="4.1.1.81"/>
    </reaction>
</comment>
<comment type="pathway">
    <text evidence="3">Cofactor biosynthesis; adenosylcobalamin biosynthesis.</text>
</comment>
<dbReference type="Gene3D" id="3.40.640.10">
    <property type="entry name" value="Type I PLP-dependent aspartate aminotransferase-like (Major domain)"/>
    <property type="match status" value="1"/>
</dbReference>
<dbReference type="Pfam" id="PF00155">
    <property type="entry name" value="Aminotran_1_2"/>
    <property type="match status" value="1"/>
</dbReference>
<dbReference type="InterPro" id="IPR015421">
    <property type="entry name" value="PyrdxlP-dep_Trfase_major"/>
</dbReference>
<dbReference type="PANTHER" id="PTHR42885">
    <property type="entry name" value="HISTIDINOL-PHOSPHATE AMINOTRANSFERASE-RELATED"/>
    <property type="match status" value="1"/>
</dbReference>
<dbReference type="InterPro" id="IPR015422">
    <property type="entry name" value="PyrdxlP-dep_Trfase_small"/>
</dbReference>
<comment type="caution">
    <text evidence="11">The sequence shown here is derived from an EMBL/GenBank/DDBJ whole genome shotgun (WGS) entry which is preliminary data.</text>
</comment>
<dbReference type="AlphaFoldDB" id="A0A174T486"/>
<dbReference type="SUPFAM" id="SSF53383">
    <property type="entry name" value="PLP-dependent transferases"/>
    <property type="match status" value="1"/>
</dbReference>
<keyword evidence="7 11" id="KW-0456">Lyase</keyword>
<keyword evidence="6" id="KW-0663">Pyridoxal phosphate</keyword>
<evidence type="ECO:0000259" key="10">
    <source>
        <dbReference type="Pfam" id="PF00155"/>
    </source>
</evidence>
<dbReference type="PANTHER" id="PTHR42885:SF1">
    <property type="entry name" value="THREONINE-PHOSPHATE DECARBOXYLASE"/>
    <property type="match status" value="1"/>
</dbReference>
<evidence type="ECO:0000256" key="3">
    <source>
        <dbReference type="ARBA" id="ARBA00004953"/>
    </source>
</evidence>
<protein>
    <recommendedName>
        <fullName evidence="4">threonine-phosphate decarboxylase</fullName>
        <ecNumber evidence="4">4.1.1.81</ecNumber>
    </recommendedName>
    <alternativeName>
        <fullName evidence="8">L-threonine-O-3-phosphate decarboxylase</fullName>
    </alternativeName>
</protein>
<sequence length="352" mass="36812">MTPYTHGGDVLTARARFGGDVLDCSANLNPLGMPPAVQAAAAAAAADSARYPDPLCRALRAAIAAHDGVAPEQVLCGGGAAELIFRLAYALRLRRALVTAPAFSEYEEALTAAGCAVTRHPLRRENRFDVDGGLLDVIAPGVELVFLCTPNNPTGRLVDGALLRAAAEQCRAVGAVLAVDECFLPLSDGAGPGLAPCLAEHPNLLLLRAFTKSYAMAGLRLGYALSANGGLLERMAAAGPPWSVSTPAQAAGLAALEQCPDWPEKARTLLASERPALSDGLAALGLEVVPGQANYLLFRAAGAADLKERMLMRGVLIRSCANYHGLGNDWYRVCVGQAEQNRRLLAALKEVL</sequence>
<evidence type="ECO:0000313" key="12">
    <source>
        <dbReference type="Proteomes" id="UP000434475"/>
    </source>
</evidence>
<evidence type="ECO:0000256" key="5">
    <source>
        <dbReference type="ARBA" id="ARBA00022573"/>
    </source>
</evidence>
<evidence type="ECO:0000256" key="4">
    <source>
        <dbReference type="ARBA" id="ARBA00012285"/>
    </source>
</evidence>
<dbReference type="InterPro" id="IPR004839">
    <property type="entry name" value="Aminotransferase_I/II_large"/>
</dbReference>
<dbReference type="CDD" id="cd00609">
    <property type="entry name" value="AAT_like"/>
    <property type="match status" value="1"/>
</dbReference>
<evidence type="ECO:0000313" key="11">
    <source>
        <dbReference type="EMBL" id="MSB19420.1"/>
    </source>
</evidence>
<dbReference type="Gene3D" id="3.90.1150.10">
    <property type="entry name" value="Aspartate Aminotransferase, domain 1"/>
    <property type="match status" value="1"/>
</dbReference>
<comment type="cofactor">
    <cofactor evidence="1">
        <name>pyridoxal 5'-phosphate</name>
        <dbReference type="ChEBI" id="CHEBI:597326"/>
    </cofactor>
</comment>
<evidence type="ECO:0000256" key="1">
    <source>
        <dbReference type="ARBA" id="ARBA00001933"/>
    </source>
</evidence>
<keyword evidence="5" id="KW-0169">Cobalamin biosynthesis</keyword>
<feature type="domain" description="Aminotransferase class I/classII large" evidence="10">
    <location>
        <begin position="20"/>
        <end position="348"/>
    </location>
</feature>
<dbReference type="NCBIfam" id="TIGR01140">
    <property type="entry name" value="L_thr_O3P_dcar"/>
    <property type="match status" value="1"/>
</dbReference>
<evidence type="ECO:0000256" key="2">
    <source>
        <dbReference type="ARBA" id="ARBA00003444"/>
    </source>
</evidence>
<evidence type="ECO:0000256" key="7">
    <source>
        <dbReference type="ARBA" id="ARBA00023239"/>
    </source>
</evidence>
<accession>A0A174T486</accession>
<dbReference type="EC" id="4.1.1.81" evidence="4"/>
<dbReference type="GO" id="GO:0009236">
    <property type="term" value="P:cobalamin biosynthetic process"/>
    <property type="evidence" value="ECO:0007669"/>
    <property type="project" value="UniProtKB-UniPathway"/>
</dbReference>